<dbReference type="Gene3D" id="3.40.50.300">
    <property type="entry name" value="P-loop containing nucleotide triphosphate hydrolases"/>
    <property type="match status" value="1"/>
</dbReference>
<name>A0A7S9XFG4_9VIRU</name>
<dbReference type="InterPro" id="IPR027417">
    <property type="entry name" value="P-loop_NTPase"/>
</dbReference>
<dbReference type="InterPro" id="IPR059117">
    <property type="entry name" value="APS_kinase_dom"/>
</dbReference>
<protein>
    <recommendedName>
        <fullName evidence="2">APS kinase domain-containing protein</fullName>
    </recommendedName>
</protein>
<proteinExistence type="predicted"/>
<evidence type="ECO:0000259" key="2">
    <source>
        <dbReference type="Pfam" id="PF01583"/>
    </source>
</evidence>
<feature type="domain" description="APS kinase" evidence="2">
    <location>
        <begin position="2"/>
        <end position="101"/>
    </location>
</feature>
<sequence length="142" mass="16376">MIYWFTGQPAHGKTVLANMLKEKMPNAFRIDGDEMRELFTNKDYTINGRVVNVGTAQKIAHYLNNQGHDVIVSLVAPYVDQREDFKRLMGDQMIEFYVHTTDPRERDHFKAIAYVPPTTSYVDIDTTDDMPEESFAKVLKSI</sequence>
<accession>A0A7S9XFG4</accession>
<evidence type="ECO:0000256" key="1">
    <source>
        <dbReference type="ARBA" id="ARBA00022679"/>
    </source>
</evidence>
<keyword evidence="1" id="KW-0808">Transferase</keyword>
<evidence type="ECO:0000313" key="3">
    <source>
        <dbReference type="EMBL" id="QPI16209.1"/>
    </source>
</evidence>
<reference evidence="3" key="1">
    <citation type="submission" date="2020-08" db="EMBL/GenBank/DDBJ databases">
        <title>Bridging the membrane lipid divide: bacteria of the FCB group superphylum have the potential to synthesize archaeal ether lipids.</title>
        <authorList>
            <person name="Villanueva L."/>
            <person name="von Meijenfeldt F.A.B."/>
            <person name="Westbye A.B."/>
            <person name="Yadav S."/>
            <person name="Hopmans E.C."/>
            <person name="Dutilh B.E."/>
            <person name="Sinninghe Damste J.S."/>
        </authorList>
    </citation>
    <scope>NUCLEOTIDE SEQUENCE</scope>
    <source>
        <strain evidence="3">NIOZ-UU157</strain>
    </source>
</reference>
<dbReference type="Pfam" id="PF01583">
    <property type="entry name" value="APS_kinase"/>
    <property type="match status" value="1"/>
</dbReference>
<dbReference type="EMBL" id="MW030544">
    <property type="protein sequence ID" value="QPI16209.1"/>
    <property type="molecule type" value="Genomic_DNA"/>
</dbReference>
<dbReference type="SUPFAM" id="SSF52540">
    <property type="entry name" value="P-loop containing nucleoside triphosphate hydrolases"/>
    <property type="match status" value="1"/>
</dbReference>
<gene>
    <name evidence="3" type="ORF">NIOZUU157_00092</name>
</gene>
<organism evidence="3">
    <name type="scientific">Virus NIOZ-UU157</name>
    <dbReference type="NCBI Taxonomy" id="2763269"/>
    <lineage>
        <taxon>Viruses</taxon>
    </lineage>
</organism>